<dbReference type="SMART" id="SM00028">
    <property type="entry name" value="TPR"/>
    <property type="match status" value="2"/>
</dbReference>
<feature type="compositionally biased region" description="Basic and acidic residues" evidence="1">
    <location>
        <begin position="96"/>
        <end position="107"/>
    </location>
</feature>
<proteinExistence type="predicted"/>
<protein>
    <recommendedName>
        <fullName evidence="5">Tpr domain containing protein</fullName>
    </recommendedName>
</protein>
<evidence type="ECO:0000256" key="1">
    <source>
        <dbReference type="SAM" id="MobiDB-lite"/>
    </source>
</evidence>
<evidence type="ECO:0000256" key="2">
    <source>
        <dbReference type="SAM" id="Phobius"/>
    </source>
</evidence>
<name>A0ABP0DXL9_9PEZI</name>
<evidence type="ECO:0000313" key="4">
    <source>
        <dbReference type="Proteomes" id="UP001642502"/>
    </source>
</evidence>
<gene>
    <name evidence="3" type="ORF">SEPCBS119000_005046</name>
</gene>
<dbReference type="SUPFAM" id="SSF48452">
    <property type="entry name" value="TPR-like"/>
    <property type="match status" value="1"/>
</dbReference>
<dbReference type="InterPro" id="IPR011990">
    <property type="entry name" value="TPR-like_helical_dom_sf"/>
</dbReference>
<dbReference type="InterPro" id="IPR040201">
    <property type="entry name" value="Mrg3-like"/>
</dbReference>
<feature type="region of interest" description="Disordered" evidence="1">
    <location>
        <begin position="93"/>
        <end position="116"/>
    </location>
</feature>
<dbReference type="InterPro" id="IPR019734">
    <property type="entry name" value="TPR_rpt"/>
</dbReference>
<keyword evidence="4" id="KW-1185">Reference proteome</keyword>
<reference evidence="3 4" key="1">
    <citation type="submission" date="2024-01" db="EMBL/GenBank/DDBJ databases">
        <authorList>
            <person name="Allen C."/>
            <person name="Tagirdzhanova G."/>
        </authorList>
    </citation>
    <scope>NUCLEOTIDE SEQUENCE [LARGE SCALE GENOMIC DNA]</scope>
    <source>
        <strain evidence="3 4">CBS 119000</strain>
    </source>
</reference>
<keyword evidence="2" id="KW-0472">Membrane</keyword>
<dbReference type="PANTHER" id="PTHR28142:SF1">
    <property type="entry name" value="MITOCHONDRIAL INNER MEMBRANE I-AAA PROTEASE SUPERCOMPLEX SUBUNIT MGR3-RELATED"/>
    <property type="match status" value="1"/>
</dbReference>
<feature type="region of interest" description="Disordered" evidence="1">
    <location>
        <begin position="282"/>
        <end position="313"/>
    </location>
</feature>
<evidence type="ECO:0008006" key="5">
    <source>
        <dbReference type="Google" id="ProtNLM"/>
    </source>
</evidence>
<accession>A0ABP0DXL9</accession>
<dbReference type="Gene3D" id="1.25.40.10">
    <property type="entry name" value="Tetratricopeptide repeat domain"/>
    <property type="match status" value="1"/>
</dbReference>
<evidence type="ECO:0000313" key="3">
    <source>
        <dbReference type="EMBL" id="CAK7272291.1"/>
    </source>
</evidence>
<feature type="transmembrane region" description="Helical" evidence="2">
    <location>
        <begin position="157"/>
        <end position="179"/>
    </location>
</feature>
<dbReference type="PANTHER" id="PTHR28142">
    <property type="entry name" value="MITOCHONDRIAL INNER MEMBRANE I-AAA PROTEASE SUPERCOMPLEX SUBUNIT MGR3-RELATED"/>
    <property type="match status" value="1"/>
</dbReference>
<dbReference type="EMBL" id="CAWUON010000086">
    <property type="protein sequence ID" value="CAK7272291.1"/>
    <property type="molecule type" value="Genomic_DNA"/>
</dbReference>
<keyword evidence="2" id="KW-1133">Transmembrane helix</keyword>
<dbReference type="Proteomes" id="UP001642502">
    <property type="component" value="Unassembled WGS sequence"/>
</dbReference>
<dbReference type="CDD" id="cd24145">
    <property type="entry name" value="Mgr3-like"/>
    <property type="match status" value="1"/>
</dbReference>
<comment type="caution">
    <text evidence="3">The sequence shown here is derived from an EMBL/GenBank/DDBJ whole genome shotgun (WGS) entry which is preliminary data.</text>
</comment>
<organism evidence="3 4">
    <name type="scientific">Sporothrix epigloea</name>
    <dbReference type="NCBI Taxonomy" id="1892477"/>
    <lineage>
        <taxon>Eukaryota</taxon>
        <taxon>Fungi</taxon>
        <taxon>Dikarya</taxon>
        <taxon>Ascomycota</taxon>
        <taxon>Pezizomycotina</taxon>
        <taxon>Sordariomycetes</taxon>
        <taxon>Sordariomycetidae</taxon>
        <taxon>Ophiostomatales</taxon>
        <taxon>Ophiostomataceae</taxon>
        <taxon>Sporothrix</taxon>
    </lineage>
</organism>
<keyword evidence="2" id="KW-0812">Transmembrane</keyword>
<sequence length="561" mass="61658">MALPHPLSIPTASLQKRVMGQLAQHGLAIAVASRRSRPCFGPSAPLDLRLHVRTQLVHATSTACSYHSLQAPVRLPSVTLILGACQARNLSTTSCRRGDEGGSDSHGRRQKSPLPSPERRHIFRLLFRALGGSLRSLFTPFHGQTLRKLFQSNPEELILALAVLVASVFIIAYVARIYFTYFNSQQFTRYPPPVAKYLRRALYFSNYSPDPKRALKNYKLALEQCDALALDPFSDDVLGIRIQLASWLEQIRNYEAAIKVLELLLADCKRWVDLMEKDSMDKAPNGEAAGLSPRLPPPLLTGKAPNATAAEGGDLAQAESETIWGRRSRILRKAIGISVKLGELYADEHVLNADLAHERLVWSVDAALKEFQRRTTKGVREGEGEWMSPVEMGAALESLGHSYESRSQFHLALPLFFQALRVCSDPCHSAVIMNNLASSFAQHPVQPPYETLVGSVIEKPVSGSASSPITKEEAQRAYYETAQRWAQNAQQHATDTAGGARTVECDQACAVALCNLGDIAALLGNVREASQRFQEALAMSKGLDFDAGVQQAETGLARLRK</sequence>